<keyword evidence="6 8" id="KW-1133">Transmembrane helix</keyword>
<keyword evidence="3" id="KW-0813">Transport</keyword>
<dbReference type="PROSITE" id="PS00216">
    <property type="entry name" value="SUGAR_TRANSPORT_1"/>
    <property type="match status" value="1"/>
</dbReference>
<evidence type="ECO:0000256" key="4">
    <source>
        <dbReference type="ARBA" id="ARBA00022475"/>
    </source>
</evidence>
<dbReference type="Gene3D" id="1.20.1250.20">
    <property type="entry name" value="MFS general substrate transporter like domains"/>
    <property type="match status" value="1"/>
</dbReference>
<dbReference type="PROSITE" id="PS50850">
    <property type="entry name" value="MFS"/>
    <property type="match status" value="1"/>
</dbReference>
<evidence type="ECO:0000256" key="8">
    <source>
        <dbReference type="SAM" id="Phobius"/>
    </source>
</evidence>
<dbReference type="InterPro" id="IPR020846">
    <property type="entry name" value="MFS_dom"/>
</dbReference>
<feature type="transmembrane region" description="Helical" evidence="8">
    <location>
        <begin position="49"/>
        <end position="69"/>
    </location>
</feature>
<feature type="transmembrane region" description="Helical" evidence="8">
    <location>
        <begin position="309"/>
        <end position="333"/>
    </location>
</feature>
<dbReference type="PANTHER" id="PTHR43124">
    <property type="entry name" value="PURINE EFFLUX PUMP PBUE"/>
    <property type="match status" value="1"/>
</dbReference>
<name>A0A927HCE9_9BACI</name>
<feature type="transmembrane region" description="Helical" evidence="8">
    <location>
        <begin position="78"/>
        <end position="98"/>
    </location>
</feature>
<dbReference type="AlphaFoldDB" id="A0A927HCE9"/>
<accession>A0A927HCE9</accession>
<evidence type="ECO:0000313" key="11">
    <source>
        <dbReference type="Proteomes" id="UP000602076"/>
    </source>
</evidence>
<feature type="transmembrane region" description="Helical" evidence="8">
    <location>
        <begin position="345"/>
        <end position="366"/>
    </location>
</feature>
<evidence type="ECO:0000256" key="5">
    <source>
        <dbReference type="ARBA" id="ARBA00022692"/>
    </source>
</evidence>
<dbReference type="EMBL" id="JACXSI010000049">
    <property type="protein sequence ID" value="MBD3109959.1"/>
    <property type="molecule type" value="Genomic_DNA"/>
</dbReference>
<feature type="transmembrane region" description="Helical" evidence="8">
    <location>
        <begin position="170"/>
        <end position="191"/>
    </location>
</feature>
<dbReference type="InterPro" id="IPR050189">
    <property type="entry name" value="MFS_Efflux_Transporters"/>
</dbReference>
<keyword evidence="11" id="KW-1185">Reference proteome</keyword>
<reference evidence="10" key="1">
    <citation type="submission" date="2020-09" db="EMBL/GenBank/DDBJ databases">
        <title>Bacillus faecalis sp. nov., a moderately halophilic bacterium isolated from cow faeces.</title>
        <authorList>
            <person name="Jiang L."/>
            <person name="Lee J."/>
        </authorList>
    </citation>
    <scope>NUCLEOTIDE SEQUENCE</scope>
    <source>
        <strain evidence="10">AGMB 02131</strain>
    </source>
</reference>
<dbReference type="PRINTS" id="PR01035">
    <property type="entry name" value="TCRTETA"/>
</dbReference>
<dbReference type="InterPro" id="IPR011701">
    <property type="entry name" value="MFS"/>
</dbReference>
<dbReference type="RefSeq" id="WP_190999494.1">
    <property type="nucleotide sequence ID" value="NZ_JACXSI010000049.1"/>
</dbReference>
<dbReference type="Proteomes" id="UP000602076">
    <property type="component" value="Unassembled WGS sequence"/>
</dbReference>
<dbReference type="InterPro" id="IPR001958">
    <property type="entry name" value="Tet-R_TetA/multi-R_MdtG-like"/>
</dbReference>
<comment type="caution">
    <text evidence="10">The sequence shown here is derived from an EMBL/GenBank/DDBJ whole genome shotgun (WGS) entry which is preliminary data.</text>
</comment>
<sequence length="399" mass="43761">MKKSAQSVSKWCLVSIASIPLVMTLGNSMLIPVLPVMEKELDISSTQSSLLITCYSVSSIFLIPIAGFLSDKFGRKNIILPSMLIVFIGGLISGFASWKMSNPYWIIMAGRILQGVGAAGAAPIVLPLVGDLYKSDEEASATLGIIETSNTFGKVISPIFGAAIGAVVWFMPFFLISLFSLISILLVVFFVKQKKISKPVRLRKFIENTKRILRDEGKWLYTLFIVGGFVMLVLFMMQVFLSNHLETQFHMKGVKKGFILAIPLSLLCASSLLSGKYIKGNKMTMKRVTLFGLLMQAAALFLFKEYNSIVLLIMVLSLLGIAIGMILPCLDSLITENVEKSQRGLITSFLSSARFIGVATGPPIATTFVADYFGLSMFASIILTLYMLYLVFKNVQVTG</sequence>
<feature type="transmembrane region" description="Helical" evidence="8">
    <location>
        <begin position="287"/>
        <end position="303"/>
    </location>
</feature>
<feature type="transmembrane region" description="Helical" evidence="8">
    <location>
        <begin position="141"/>
        <end position="164"/>
    </location>
</feature>
<dbReference type="Pfam" id="PF07690">
    <property type="entry name" value="MFS_1"/>
    <property type="match status" value="1"/>
</dbReference>
<keyword evidence="4" id="KW-1003">Cell membrane</keyword>
<dbReference type="PROSITE" id="PS00217">
    <property type="entry name" value="SUGAR_TRANSPORT_2"/>
    <property type="match status" value="1"/>
</dbReference>
<feature type="transmembrane region" description="Helical" evidence="8">
    <location>
        <begin position="104"/>
        <end position="129"/>
    </location>
</feature>
<evidence type="ECO:0000256" key="1">
    <source>
        <dbReference type="ARBA" id="ARBA00004651"/>
    </source>
</evidence>
<keyword evidence="5 8" id="KW-0812">Transmembrane</keyword>
<dbReference type="InterPro" id="IPR036259">
    <property type="entry name" value="MFS_trans_sf"/>
</dbReference>
<organism evidence="10 11">
    <name type="scientific">Peribacillus faecalis</name>
    <dbReference type="NCBI Taxonomy" id="2772559"/>
    <lineage>
        <taxon>Bacteria</taxon>
        <taxon>Bacillati</taxon>
        <taxon>Bacillota</taxon>
        <taxon>Bacilli</taxon>
        <taxon>Bacillales</taxon>
        <taxon>Bacillaceae</taxon>
        <taxon>Peribacillus</taxon>
    </lineage>
</organism>
<evidence type="ECO:0000313" key="10">
    <source>
        <dbReference type="EMBL" id="MBD3109959.1"/>
    </source>
</evidence>
<feature type="transmembrane region" description="Helical" evidence="8">
    <location>
        <begin position="219"/>
        <end position="237"/>
    </location>
</feature>
<feature type="domain" description="Major facilitator superfamily (MFS) profile" evidence="9">
    <location>
        <begin position="12"/>
        <end position="399"/>
    </location>
</feature>
<feature type="transmembrane region" description="Helical" evidence="8">
    <location>
        <begin position="12"/>
        <end position="37"/>
    </location>
</feature>
<dbReference type="GO" id="GO:0022857">
    <property type="term" value="F:transmembrane transporter activity"/>
    <property type="evidence" value="ECO:0007669"/>
    <property type="project" value="InterPro"/>
</dbReference>
<evidence type="ECO:0000256" key="6">
    <source>
        <dbReference type="ARBA" id="ARBA00022989"/>
    </source>
</evidence>
<comment type="similarity">
    <text evidence="2">Belongs to the major facilitator superfamily. TCR/Tet family.</text>
</comment>
<dbReference type="SUPFAM" id="SSF103473">
    <property type="entry name" value="MFS general substrate transporter"/>
    <property type="match status" value="1"/>
</dbReference>
<comment type="subcellular location">
    <subcellularLocation>
        <location evidence="1">Cell membrane</location>
        <topology evidence="1">Multi-pass membrane protein</topology>
    </subcellularLocation>
</comment>
<gene>
    <name evidence="10" type="ORF">IEO70_16590</name>
</gene>
<evidence type="ECO:0000256" key="2">
    <source>
        <dbReference type="ARBA" id="ARBA00007520"/>
    </source>
</evidence>
<proteinExistence type="inferred from homology"/>
<feature type="transmembrane region" description="Helical" evidence="8">
    <location>
        <begin position="372"/>
        <end position="392"/>
    </location>
</feature>
<dbReference type="PANTHER" id="PTHR43124:SF3">
    <property type="entry name" value="CHLORAMPHENICOL EFFLUX PUMP RV0191"/>
    <property type="match status" value="1"/>
</dbReference>
<dbReference type="CDD" id="cd17474">
    <property type="entry name" value="MFS_YfmO_like"/>
    <property type="match status" value="1"/>
</dbReference>
<dbReference type="GO" id="GO:0005886">
    <property type="term" value="C:plasma membrane"/>
    <property type="evidence" value="ECO:0007669"/>
    <property type="project" value="UniProtKB-SubCell"/>
</dbReference>
<evidence type="ECO:0000259" key="9">
    <source>
        <dbReference type="PROSITE" id="PS50850"/>
    </source>
</evidence>
<evidence type="ECO:0000256" key="7">
    <source>
        <dbReference type="ARBA" id="ARBA00023136"/>
    </source>
</evidence>
<dbReference type="InterPro" id="IPR005829">
    <property type="entry name" value="Sugar_transporter_CS"/>
</dbReference>
<evidence type="ECO:0000256" key="3">
    <source>
        <dbReference type="ARBA" id="ARBA00022448"/>
    </source>
</evidence>
<protein>
    <submittedName>
        <fullName evidence="10">MFS transporter</fullName>
    </submittedName>
</protein>
<keyword evidence="7 8" id="KW-0472">Membrane</keyword>
<feature type="transmembrane region" description="Helical" evidence="8">
    <location>
        <begin position="257"/>
        <end position="275"/>
    </location>
</feature>